<comment type="caution">
    <text evidence="2">The sequence shown here is derived from an EMBL/GenBank/DDBJ whole genome shotgun (WGS) entry which is preliminary data.</text>
</comment>
<keyword evidence="2" id="KW-0449">Lipoprotein</keyword>
<organism evidence="2 3">
    <name type="scientific">Streptosporangium saharense</name>
    <dbReference type="NCBI Taxonomy" id="1706840"/>
    <lineage>
        <taxon>Bacteria</taxon>
        <taxon>Bacillati</taxon>
        <taxon>Actinomycetota</taxon>
        <taxon>Actinomycetes</taxon>
        <taxon>Streptosporangiales</taxon>
        <taxon>Streptosporangiaceae</taxon>
        <taxon>Streptosporangium</taxon>
    </lineage>
</organism>
<feature type="region of interest" description="Disordered" evidence="1">
    <location>
        <begin position="204"/>
        <end position="225"/>
    </location>
</feature>
<name>A0A7W7QWB9_9ACTN</name>
<sequence length="288" mass="30655">MSEDYLGDIVGPAGDGGAHRGASDLPAVLTAVSAVSVDVGRLRARVDQLVAEQAAAARQVGKLGALPVAVASLQQRTTQLEQLAGEVAGLSAAVQQLADVGQGGKAGADTPPRPVDWVHVPPAERLDWMTDLAAWVRDVLMTGWPTSGDLLPPCWPHHRAMVNDLALLRVTYETAYDYEGGRAHTGGEFRRLLADVLTTAAAQAQDCPAPSDPRPHPVPRPPRDDTAAVQAVERIGQLGEVHALVTQANANREQDPALQAAAQARASELWIAYQITPQEYQRYESSLI</sequence>
<evidence type="ECO:0000313" key="2">
    <source>
        <dbReference type="EMBL" id="MBB4920973.1"/>
    </source>
</evidence>
<dbReference type="AlphaFoldDB" id="A0A7W7QWB9"/>
<proteinExistence type="predicted"/>
<dbReference type="Proteomes" id="UP000552644">
    <property type="component" value="Unassembled WGS sequence"/>
</dbReference>
<dbReference type="RefSeq" id="WP_184725793.1">
    <property type="nucleotide sequence ID" value="NZ_JACHJP010000021.1"/>
</dbReference>
<keyword evidence="3" id="KW-1185">Reference proteome</keyword>
<accession>A0A7W7QWB9</accession>
<protein>
    <submittedName>
        <fullName evidence="2">Outer membrane murein-binding lipoprotein Lpp</fullName>
    </submittedName>
</protein>
<gene>
    <name evidence="2" type="ORF">FHS44_008126</name>
</gene>
<dbReference type="EMBL" id="JACHJP010000021">
    <property type="protein sequence ID" value="MBB4920973.1"/>
    <property type="molecule type" value="Genomic_DNA"/>
</dbReference>
<evidence type="ECO:0000313" key="3">
    <source>
        <dbReference type="Proteomes" id="UP000552644"/>
    </source>
</evidence>
<evidence type="ECO:0000256" key="1">
    <source>
        <dbReference type="SAM" id="MobiDB-lite"/>
    </source>
</evidence>
<reference evidence="2 3" key="1">
    <citation type="submission" date="2020-08" db="EMBL/GenBank/DDBJ databases">
        <title>Genomic Encyclopedia of Type Strains, Phase III (KMG-III): the genomes of soil and plant-associated and newly described type strains.</title>
        <authorList>
            <person name="Whitman W."/>
        </authorList>
    </citation>
    <scope>NUCLEOTIDE SEQUENCE [LARGE SCALE GENOMIC DNA]</scope>
    <source>
        <strain evidence="2 3">CECT 8840</strain>
    </source>
</reference>
<feature type="compositionally biased region" description="Pro residues" evidence="1">
    <location>
        <begin position="210"/>
        <end position="220"/>
    </location>
</feature>